<evidence type="ECO:0000313" key="5">
    <source>
        <dbReference type="Proteomes" id="UP000010473"/>
    </source>
</evidence>
<dbReference type="AlphaFoldDB" id="K9XNI0"/>
<accession>K9XNI0</accession>
<dbReference type="STRING" id="111780.Sta7437_0459"/>
<dbReference type="HOGENOM" id="CLU_428844_0_0_3"/>
<dbReference type="EMBL" id="CP003653">
    <property type="protein sequence ID" value="AFZ34068.1"/>
    <property type="molecule type" value="Genomic_DNA"/>
</dbReference>
<evidence type="ECO:0000259" key="3">
    <source>
        <dbReference type="Pfam" id="PF03787"/>
    </source>
</evidence>
<dbReference type="eggNOG" id="COG1604">
    <property type="taxonomic scope" value="Bacteria"/>
</dbReference>
<feature type="compositionally biased region" description="Polar residues" evidence="2">
    <location>
        <begin position="56"/>
        <end position="67"/>
    </location>
</feature>
<feature type="domain" description="CRISPR type III-associated protein" evidence="3">
    <location>
        <begin position="126"/>
        <end position="298"/>
    </location>
</feature>
<dbReference type="PANTHER" id="PTHR39965:SF1">
    <property type="entry name" value="CRISPR SYSTEM CMR SUBUNIT CMR6"/>
    <property type="match status" value="1"/>
</dbReference>
<dbReference type="Proteomes" id="UP000010473">
    <property type="component" value="Chromosome"/>
</dbReference>
<protein>
    <recommendedName>
        <fullName evidence="3">CRISPR type III-associated protein domain-containing protein</fullName>
    </recommendedName>
</protein>
<gene>
    <name evidence="4" type="ordered locus">Sta7437_0459</name>
</gene>
<proteinExistence type="predicted"/>
<keyword evidence="1" id="KW-0051">Antiviral defense</keyword>
<evidence type="ECO:0000313" key="4">
    <source>
        <dbReference type="EMBL" id="AFZ34068.1"/>
    </source>
</evidence>
<dbReference type="eggNOG" id="COG1367">
    <property type="taxonomic scope" value="Bacteria"/>
</dbReference>
<dbReference type="InterPro" id="IPR005537">
    <property type="entry name" value="RAMP_III_fam"/>
</dbReference>
<keyword evidence="5" id="KW-1185">Reference proteome</keyword>
<dbReference type="KEGG" id="scs:Sta7437_0459"/>
<feature type="region of interest" description="Disordered" evidence="2">
    <location>
        <begin position="1"/>
        <end position="67"/>
    </location>
</feature>
<evidence type="ECO:0000256" key="1">
    <source>
        <dbReference type="ARBA" id="ARBA00023118"/>
    </source>
</evidence>
<dbReference type="GO" id="GO:0051607">
    <property type="term" value="P:defense response to virus"/>
    <property type="evidence" value="ECO:0007669"/>
    <property type="project" value="UniProtKB-KW"/>
</dbReference>
<name>K9XNI0_STAC7</name>
<dbReference type="PANTHER" id="PTHR39965">
    <property type="entry name" value="CRISPR SYSTEM CMR SUBUNIT CMR6"/>
    <property type="match status" value="1"/>
</dbReference>
<dbReference type="RefSeq" id="WP_015191741.1">
    <property type="nucleotide sequence ID" value="NC_019748.1"/>
</dbReference>
<organism evidence="4 5">
    <name type="scientific">Stanieria cyanosphaera (strain ATCC 29371 / PCC 7437)</name>
    <dbReference type="NCBI Taxonomy" id="111780"/>
    <lineage>
        <taxon>Bacteria</taxon>
        <taxon>Bacillati</taxon>
        <taxon>Cyanobacteriota</taxon>
        <taxon>Cyanophyceae</taxon>
        <taxon>Pleurocapsales</taxon>
        <taxon>Dermocarpellaceae</taxon>
        <taxon>Stanieria</taxon>
    </lineage>
</organism>
<reference evidence="5" key="1">
    <citation type="journal article" date="2013" name="Proc. Natl. Acad. Sci. U.S.A.">
        <title>Improving the coverage of the cyanobacterial phylum using diversity-driven genome sequencing.</title>
        <authorList>
            <person name="Shih P.M."/>
            <person name="Wu D."/>
            <person name="Latifi A."/>
            <person name="Axen S.D."/>
            <person name="Fewer D.P."/>
            <person name="Talla E."/>
            <person name="Calteau A."/>
            <person name="Cai F."/>
            <person name="Tandeau de Marsac N."/>
            <person name="Rippka R."/>
            <person name="Herdman M."/>
            <person name="Sivonen K."/>
            <person name="Coursin T."/>
            <person name="Laurent T."/>
            <person name="Goodwin L."/>
            <person name="Nolan M."/>
            <person name="Davenport K.W."/>
            <person name="Han C.S."/>
            <person name="Rubin E.M."/>
            <person name="Eisen J.A."/>
            <person name="Woyke T."/>
            <person name="Gugger M."/>
            <person name="Kerfeld C.A."/>
        </authorList>
    </citation>
    <scope>NUCLEOTIDE SEQUENCE [LARGE SCALE GENOMIC DNA]</scope>
    <source>
        <strain evidence="5">ATCC 29371 / PCC 7437</strain>
    </source>
</reference>
<sequence>MSPQPLQRPQRPNKPVPKSQVSNKPQSFNDNGGGNNGGHGNRRNNNEGNNEPPSPWLNSDNEPQPNSTASFVEYLRWMREPEREYKDATKIQILQIAQENANYCDRLKQLNQRTELIAGKENTFIVKCPWRIRVGGHRGPESILLPAFDALGMPYIPASTLRGVARTQAIREIVATENIKWSAAEQQVAPYFGSIETNKAEDCAGKIVFLDAYPLPSKTGGLSMDMANNIWKWDENKQPQYGSNPNVFLSLQKSDFLIGLRLSSNCQDKEILNKVKHWLISGLQAGIGSQINTGYGRLVIGDKTKSSYEFFHVKFALEGQLIHGNQEFNNVKQPFQTNKDGSFKTDKNGKLKSATIAIPEVRPTAFKSMLRYWFRAFALGVFPAEQVVNWEGKIFGAINPKQQLGWVRINIINGKLIQPEPKKDNERRGKQQGILTLSHSIATPQDKTQAISSLLKNLTWMMFNLGGIGQGARRPCYSRQNREYAPWFRGSTFSVDADLKNPKSFWYEPETVREFQQLFQNKLKKFYEALGQITQIDINYRSPKTVGSVSRQQWQEAIDNNCRIVVCSGDEDFNKPYALARLHSPNLKYNNNYDGNLCGKVASGVKPSPVWIADLGDYQVVTVFGATQDPRKRYLDELRTHPSKENYAQIFPFQ</sequence>
<feature type="domain" description="CRISPR type III-associated protein" evidence="3">
    <location>
        <begin position="359"/>
        <end position="474"/>
    </location>
</feature>
<feature type="compositionally biased region" description="Polar residues" evidence="2">
    <location>
        <begin position="19"/>
        <end position="28"/>
    </location>
</feature>
<dbReference type="InterPro" id="IPR010172">
    <property type="entry name" value="CRISPR-assoc_prot_TM1791"/>
</dbReference>
<dbReference type="OrthoDB" id="9813956at2"/>
<dbReference type="PATRIC" id="fig|111780.3.peg.475"/>
<evidence type="ECO:0000256" key="2">
    <source>
        <dbReference type="SAM" id="MobiDB-lite"/>
    </source>
</evidence>
<dbReference type="Pfam" id="PF03787">
    <property type="entry name" value="RAMPs"/>
    <property type="match status" value="2"/>
</dbReference>